<dbReference type="InterPro" id="IPR011604">
    <property type="entry name" value="PDDEXK-like_dom_sf"/>
</dbReference>
<keyword evidence="5 14" id="KW-0347">Helicase</keyword>
<dbReference type="PANTHER" id="PTHR11070">
    <property type="entry name" value="UVRD / RECB / PCRA DNA HELICASE FAMILY MEMBER"/>
    <property type="match status" value="1"/>
</dbReference>
<dbReference type="SUPFAM" id="SSF52980">
    <property type="entry name" value="Restriction endonuclease-like"/>
    <property type="match status" value="1"/>
</dbReference>
<name>A0A8J2VDK9_9BACL</name>
<dbReference type="InterPro" id="IPR011335">
    <property type="entry name" value="Restrct_endonuc-II-like"/>
</dbReference>
<evidence type="ECO:0000256" key="10">
    <source>
        <dbReference type="ARBA" id="ARBA00023235"/>
    </source>
</evidence>
<dbReference type="Pfam" id="PF12705">
    <property type="entry name" value="PDDEXK_1"/>
    <property type="match status" value="1"/>
</dbReference>
<dbReference type="GO" id="GO:0003677">
    <property type="term" value="F:DNA binding"/>
    <property type="evidence" value="ECO:0007669"/>
    <property type="project" value="UniProtKB-KW"/>
</dbReference>
<comment type="catalytic activity">
    <reaction evidence="13">
        <text>ATP + H2O = ADP + phosphate + H(+)</text>
        <dbReference type="Rhea" id="RHEA:13065"/>
        <dbReference type="ChEBI" id="CHEBI:15377"/>
        <dbReference type="ChEBI" id="CHEBI:15378"/>
        <dbReference type="ChEBI" id="CHEBI:30616"/>
        <dbReference type="ChEBI" id="CHEBI:43474"/>
        <dbReference type="ChEBI" id="CHEBI:456216"/>
        <dbReference type="EC" id="5.6.2.4"/>
    </reaction>
</comment>
<dbReference type="InterPro" id="IPR038726">
    <property type="entry name" value="PDDEXK_AddAB-type"/>
</dbReference>
<evidence type="ECO:0000313" key="18">
    <source>
        <dbReference type="Proteomes" id="UP000625210"/>
    </source>
</evidence>
<dbReference type="GO" id="GO:0005829">
    <property type="term" value="C:cytosol"/>
    <property type="evidence" value="ECO:0007669"/>
    <property type="project" value="TreeGrafter"/>
</dbReference>
<gene>
    <name evidence="17" type="ORF">GCM10011571_13000</name>
</gene>
<dbReference type="AlphaFoldDB" id="A0A8J2VDK9"/>
<dbReference type="GO" id="GO:0043138">
    <property type="term" value="F:3'-5' DNA helicase activity"/>
    <property type="evidence" value="ECO:0007669"/>
    <property type="project" value="UniProtKB-EC"/>
</dbReference>
<evidence type="ECO:0000256" key="2">
    <source>
        <dbReference type="ARBA" id="ARBA00022741"/>
    </source>
</evidence>
<feature type="binding site" evidence="14">
    <location>
        <begin position="27"/>
        <end position="34"/>
    </location>
    <ligand>
        <name>ATP</name>
        <dbReference type="ChEBI" id="CHEBI:30616"/>
    </ligand>
</feature>
<dbReference type="Pfam" id="PF00580">
    <property type="entry name" value="UvrD-helicase"/>
    <property type="match status" value="1"/>
</dbReference>
<dbReference type="SUPFAM" id="SSF52540">
    <property type="entry name" value="P-loop containing nucleoside triphosphate hydrolases"/>
    <property type="match status" value="1"/>
</dbReference>
<feature type="domain" description="UvrD-like helicase ATP-binding" evidence="15">
    <location>
        <begin position="6"/>
        <end position="452"/>
    </location>
</feature>
<dbReference type="Pfam" id="PF13361">
    <property type="entry name" value="UvrD_C"/>
    <property type="match status" value="1"/>
</dbReference>
<dbReference type="GO" id="GO:0000725">
    <property type="term" value="P:recombinational repair"/>
    <property type="evidence" value="ECO:0007669"/>
    <property type="project" value="TreeGrafter"/>
</dbReference>
<comment type="catalytic activity">
    <reaction evidence="11">
        <text>Couples ATP hydrolysis with the unwinding of duplex DNA by translocating in the 3'-5' direction.</text>
        <dbReference type="EC" id="5.6.2.4"/>
    </reaction>
</comment>
<keyword evidence="4 14" id="KW-0378">Hydrolase</keyword>
<protein>
    <recommendedName>
        <fullName evidence="12">DNA 3'-5' helicase</fullName>
        <ecNumber evidence="12">5.6.2.4</ecNumber>
    </recommendedName>
</protein>
<evidence type="ECO:0000256" key="12">
    <source>
        <dbReference type="ARBA" id="ARBA00034808"/>
    </source>
</evidence>
<dbReference type="InterPro" id="IPR027417">
    <property type="entry name" value="P-loop_NTPase"/>
</dbReference>
<keyword evidence="18" id="KW-1185">Reference proteome</keyword>
<evidence type="ECO:0000256" key="8">
    <source>
        <dbReference type="ARBA" id="ARBA00023125"/>
    </source>
</evidence>
<keyword evidence="8" id="KW-0238">DNA-binding</keyword>
<evidence type="ECO:0000256" key="4">
    <source>
        <dbReference type="ARBA" id="ARBA00022801"/>
    </source>
</evidence>
<keyword evidence="1" id="KW-0540">Nuclease</keyword>
<dbReference type="EC" id="5.6.2.4" evidence="12"/>
<keyword evidence="9" id="KW-0234">DNA repair</keyword>
<organism evidence="17 18">
    <name type="scientific">Marinithermofilum abyssi</name>
    <dbReference type="NCBI Taxonomy" id="1571185"/>
    <lineage>
        <taxon>Bacteria</taxon>
        <taxon>Bacillati</taxon>
        <taxon>Bacillota</taxon>
        <taxon>Bacilli</taxon>
        <taxon>Bacillales</taxon>
        <taxon>Thermoactinomycetaceae</taxon>
        <taxon>Marinithermofilum</taxon>
    </lineage>
</organism>
<keyword evidence="6" id="KW-0269">Exonuclease</keyword>
<dbReference type="PROSITE" id="PS51198">
    <property type="entry name" value="UVRD_HELICASE_ATP_BIND"/>
    <property type="match status" value="1"/>
</dbReference>
<evidence type="ECO:0000256" key="9">
    <source>
        <dbReference type="ARBA" id="ARBA00023204"/>
    </source>
</evidence>
<dbReference type="Gene3D" id="3.40.50.300">
    <property type="entry name" value="P-loop containing nucleotide triphosphate hydrolases"/>
    <property type="match status" value="4"/>
</dbReference>
<evidence type="ECO:0000256" key="5">
    <source>
        <dbReference type="ARBA" id="ARBA00022806"/>
    </source>
</evidence>
<dbReference type="InterPro" id="IPR000212">
    <property type="entry name" value="DNA_helicase_UvrD/REP"/>
</dbReference>
<evidence type="ECO:0000256" key="11">
    <source>
        <dbReference type="ARBA" id="ARBA00034617"/>
    </source>
</evidence>
<accession>A0A8J2VDK9</accession>
<evidence type="ECO:0000259" key="16">
    <source>
        <dbReference type="PROSITE" id="PS51217"/>
    </source>
</evidence>
<dbReference type="GO" id="GO:0033202">
    <property type="term" value="C:DNA helicase complex"/>
    <property type="evidence" value="ECO:0007669"/>
    <property type="project" value="TreeGrafter"/>
</dbReference>
<dbReference type="PROSITE" id="PS51217">
    <property type="entry name" value="UVRD_HELICASE_CTER"/>
    <property type="match status" value="1"/>
</dbReference>
<reference evidence="17" key="1">
    <citation type="journal article" date="2014" name="Int. J. Syst. Evol. Microbiol.">
        <title>Complete genome sequence of Corynebacterium casei LMG S-19264T (=DSM 44701T), isolated from a smear-ripened cheese.</title>
        <authorList>
            <consortium name="US DOE Joint Genome Institute (JGI-PGF)"/>
            <person name="Walter F."/>
            <person name="Albersmeier A."/>
            <person name="Kalinowski J."/>
            <person name="Ruckert C."/>
        </authorList>
    </citation>
    <scope>NUCLEOTIDE SEQUENCE</scope>
    <source>
        <strain evidence="17">CGMCC 1.15179</strain>
    </source>
</reference>
<evidence type="ECO:0000256" key="6">
    <source>
        <dbReference type="ARBA" id="ARBA00022839"/>
    </source>
</evidence>
<sequence length="1179" mass="134742">MTTDKLLLTPAQQEAVDSLDTDCIVTAGAGSGKTRVLVERFLLILSRHLDEEDIWERVVAITFTEKAAAEMKERIRSGVTARWQTAKESGKEREAGAWHRLLTEMEQARITTIHAFCARLLREYPVEAGLDPGFRVLDEAEGTVLLREAIQQALNRSFARLPQQENGTSPVERTWMRWGIDKTVEQIAGVYRAMLNQGLNPQRLSEATLDHLQKTRQQLQEKVRTGLLDVLAAGDRLMQVEGGKKAQAFQKAWPSLAASLKQGSQPEEWLPALREAEALLKGNWGKKEEVTLPRDRMRTAAAAWSEVLEGWMTLPEERELVDWLLSLLADVDERYRQAKEKRHAVDFDEMQIRSVQLFRTHPRVYRKERDRIAYLMVDEFQDTNQAQKQLVDLLSLGADGQPQPGKLFVVGDPKQSIYRFRGSDVEVFSATRRDIQARGGKEVALVDNFRSDPAVIAFVNGLFEKLMSSDPEEVNHYRPALAKRSSAKGPRVEWICLPDREDCPEGREVRDVEADEIARRIGQFIHEGRKPGEIAVLFQTMKHVKRYEEALLLRGIPFYVVKGRGFYERQEVQDVLHFLRYAADMSDRLSLVGVLRSPFCGLSDETLWLLSRREQWESDPDSWLRTEGLPEEERLKLRQFLRVLHGVRRRAGRVAVAELMECLLEESGYRQVLWSTPFGKQAVANLEKLVQVARGWEEGADPSLNSFLRKVEEWAAAGHPETEAQVEEANGNSVRLMTIHQSKGLEFPVVFVPDLSRRQPVKVPDVLLDPDQGLAITLTDEWGERRESFRWKQRAEEERKREREESVRLFYVAVTRAEDRLILSGTPEEHKGFAKGEPILSGDTWSKWLNGAFGEIGNSRERWEPITGVHIQLRKWEEAGEPLPVQLRSEPAEADLLSRVPMADPIQGLCLETRGYGEADLFPVSVTDVTRLANCPRRYFYERMWQLPQVGEGWDEPSGSVEGSHEARELTPQIKGEVVHRVLEWCKGDETADDVAPLIREALAEMNADPSSPAAVEEVQKLVQVYLASEYHGTGYESVRKEARFLQPMAGLKLEGIIDRLHRGPDGEWELVDYKTNGISAEEVEETAEEYLPQIQLYVLAAKEAWNLSVRRAVLYFLQPDRQKRWEVNPPWLHQAQATLHTVSRMLRQEEKPEAFPPRPGIRCQYCAYRFLCEEGEQV</sequence>
<dbReference type="RefSeq" id="WP_188647102.1">
    <property type="nucleotide sequence ID" value="NZ_BMHQ01000004.1"/>
</dbReference>
<feature type="domain" description="UvrD-like helicase C-terminal" evidence="16">
    <location>
        <begin position="464"/>
        <end position="744"/>
    </location>
</feature>
<evidence type="ECO:0000256" key="13">
    <source>
        <dbReference type="ARBA" id="ARBA00048988"/>
    </source>
</evidence>
<evidence type="ECO:0000256" key="7">
    <source>
        <dbReference type="ARBA" id="ARBA00022840"/>
    </source>
</evidence>
<keyword evidence="7 14" id="KW-0067">ATP-binding</keyword>
<dbReference type="GO" id="GO:0004527">
    <property type="term" value="F:exonuclease activity"/>
    <property type="evidence" value="ECO:0007669"/>
    <property type="project" value="UniProtKB-KW"/>
</dbReference>
<dbReference type="PANTHER" id="PTHR11070:SF48">
    <property type="entry name" value="ATP-DEPENDENT HELICASE_NUCLEASE SUBUNIT A"/>
    <property type="match status" value="1"/>
</dbReference>
<dbReference type="GO" id="GO:0005524">
    <property type="term" value="F:ATP binding"/>
    <property type="evidence" value="ECO:0007669"/>
    <property type="project" value="UniProtKB-UniRule"/>
</dbReference>
<keyword evidence="3" id="KW-0227">DNA damage</keyword>
<dbReference type="Gene3D" id="3.90.320.10">
    <property type="match status" value="1"/>
</dbReference>
<dbReference type="Proteomes" id="UP000625210">
    <property type="component" value="Unassembled WGS sequence"/>
</dbReference>
<proteinExistence type="predicted"/>
<keyword evidence="10" id="KW-0413">Isomerase</keyword>
<dbReference type="InterPro" id="IPR014016">
    <property type="entry name" value="UvrD-like_ATP-bd"/>
</dbReference>
<dbReference type="InterPro" id="IPR014017">
    <property type="entry name" value="DNA_helicase_UvrD-like_C"/>
</dbReference>
<evidence type="ECO:0000313" key="17">
    <source>
        <dbReference type="EMBL" id="GGE13022.1"/>
    </source>
</evidence>
<evidence type="ECO:0000256" key="1">
    <source>
        <dbReference type="ARBA" id="ARBA00022722"/>
    </source>
</evidence>
<evidence type="ECO:0000259" key="15">
    <source>
        <dbReference type="PROSITE" id="PS51198"/>
    </source>
</evidence>
<evidence type="ECO:0000256" key="14">
    <source>
        <dbReference type="PROSITE-ProRule" id="PRU00560"/>
    </source>
</evidence>
<dbReference type="Gene3D" id="1.10.486.10">
    <property type="entry name" value="PCRA, domain 4"/>
    <property type="match status" value="1"/>
</dbReference>
<reference evidence="17" key="2">
    <citation type="submission" date="2020-09" db="EMBL/GenBank/DDBJ databases">
        <authorList>
            <person name="Sun Q."/>
            <person name="Zhou Y."/>
        </authorList>
    </citation>
    <scope>NUCLEOTIDE SEQUENCE</scope>
    <source>
        <strain evidence="17">CGMCC 1.15179</strain>
    </source>
</reference>
<dbReference type="EMBL" id="BMHQ01000004">
    <property type="protein sequence ID" value="GGE13022.1"/>
    <property type="molecule type" value="Genomic_DNA"/>
</dbReference>
<keyword evidence="2 14" id="KW-0547">Nucleotide-binding</keyword>
<comment type="caution">
    <text evidence="17">The sequence shown here is derived from an EMBL/GenBank/DDBJ whole genome shotgun (WGS) entry which is preliminary data.</text>
</comment>
<evidence type="ECO:0000256" key="3">
    <source>
        <dbReference type="ARBA" id="ARBA00022763"/>
    </source>
</evidence>